<evidence type="ECO:0000313" key="2">
    <source>
        <dbReference type="EMBL" id="RPB16775.1"/>
    </source>
</evidence>
<keyword evidence="3" id="KW-1185">Reference proteome</keyword>
<reference evidence="2 3" key="1">
    <citation type="journal article" date="2018" name="Nat. Ecol. Evol.">
        <title>Pezizomycetes genomes reveal the molecular basis of ectomycorrhizal truffle lifestyle.</title>
        <authorList>
            <person name="Murat C."/>
            <person name="Payen T."/>
            <person name="Noel B."/>
            <person name="Kuo A."/>
            <person name="Morin E."/>
            <person name="Chen J."/>
            <person name="Kohler A."/>
            <person name="Krizsan K."/>
            <person name="Balestrini R."/>
            <person name="Da Silva C."/>
            <person name="Montanini B."/>
            <person name="Hainaut M."/>
            <person name="Levati E."/>
            <person name="Barry K.W."/>
            <person name="Belfiori B."/>
            <person name="Cichocki N."/>
            <person name="Clum A."/>
            <person name="Dockter R.B."/>
            <person name="Fauchery L."/>
            <person name="Guy J."/>
            <person name="Iotti M."/>
            <person name="Le Tacon F."/>
            <person name="Lindquist E.A."/>
            <person name="Lipzen A."/>
            <person name="Malagnac F."/>
            <person name="Mello A."/>
            <person name="Molinier V."/>
            <person name="Miyauchi S."/>
            <person name="Poulain J."/>
            <person name="Riccioni C."/>
            <person name="Rubini A."/>
            <person name="Sitrit Y."/>
            <person name="Splivallo R."/>
            <person name="Traeger S."/>
            <person name="Wang M."/>
            <person name="Zifcakova L."/>
            <person name="Wipf D."/>
            <person name="Zambonelli A."/>
            <person name="Paolocci F."/>
            <person name="Nowrousian M."/>
            <person name="Ottonello S."/>
            <person name="Baldrian P."/>
            <person name="Spatafora J.W."/>
            <person name="Henrissat B."/>
            <person name="Nagy L.G."/>
            <person name="Aury J.M."/>
            <person name="Wincker P."/>
            <person name="Grigoriev I.V."/>
            <person name="Bonfante P."/>
            <person name="Martin F.M."/>
        </authorList>
    </citation>
    <scope>NUCLEOTIDE SEQUENCE [LARGE SCALE GENOMIC DNA]</scope>
    <source>
        <strain evidence="2 3">CCBAS932</strain>
    </source>
</reference>
<accession>A0A3N4LFR1</accession>
<evidence type="ECO:0000313" key="3">
    <source>
        <dbReference type="Proteomes" id="UP000277580"/>
    </source>
</evidence>
<name>A0A3N4LFR1_9PEZI</name>
<feature type="compositionally biased region" description="Basic and acidic residues" evidence="1">
    <location>
        <begin position="143"/>
        <end position="154"/>
    </location>
</feature>
<feature type="compositionally biased region" description="Polar residues" evidence="1">
    <location>
        <begin position="34"/>
        <end position="51"/>
    </location>
</feature>
<feature type="compositionally biased region" description="Basic and acidic residues" evidence="1">
    <location>
        <begin position="177"/>
        <end position="187"/>
    </location>
</feature>
<gene>
    <name evidence="2" type="ORF">P167DRAFT_192335</name>
</gene>
<feature type="region of interest" description="Disordered" evidence="1">
    <location>
        <begin position="1"/>
        <end position="187"/>
    </location>
</feature>
<dbReference type="Proteomes" id="UP000277580">
    <property type="component" value="Unassembled WGS sequence"/>
</dbReference>
<feature type="compositionally biased region" description="Low complexity" evidence="1">
    <location>
        <begin position="105"/>
        <end position="119"/>
    </location>
</feature>
<dbReference type="AlphaFoldDB" id="A0A3N4LFR1"/>
<feature type="compositionally biased region" description="Polar residues" evidence="1">
    <location>
        <begin position="130"/>
        <end position="142"/>
    </location>
</feature>
<feature type="compositionally biased region" description="Basic and acidic residues" evidence="1">
    <location>
        <begin position="57"/>
        <end position="70"/>
    </location>
</feature>
<organism evidence="2 3">
    <name type="scientific">Morchella conica CCBAS932</name>
    <dbReference type="NCBI Taxonomy" id="1392247"/>
    <lineage>
        <taxon>Eukaryota</taxon>
        <taxon>Fungi</taxon>
        <taxon>Dikarya</taxon>
        <taxon>Ascomycota</taxon>
        <taxon>Pezizomycotina</taxon>
        <taxon>Pezizomycetes</taxon>
        <taxon>Pezizales</taxon>
        <taxon>Morchellaceae</taxon>
        <taxon>Morchella</taxon>
    </lineage>
</organism>
<sequence length="187" mass="20695">MSSGGYERNDERVSNVLSQATIDKALKDHEMAQNARQGAPTNNQQASSYSQGPDRPGIARKDTTSRRDPLTGDLIEEYSGDGEGPAMRAHYNWDEPGKAPSNMPQSQQVQGQGQRGPTGSSQEPRPGQVHRTNTTISYNSSGDRVEEHDGEGSLRVRALYNDDEDPSTTYRPAPQRHQSERGQDHRY</sequence>
<dbReference type="OrthoDB" id="10325301at2759"/>
<proteinExistence type="predicted"/>
<protein>
    <submittedName>
        <fullName evidence="2">Uncharacterized protein</fullName>
    </submittedName>
</protein>
<dbReference type="InParanoid" id="A0A3N4LFR1"/>
<evidence type="ECO:0000256" key="1">
    <source>
        <dbReference type="SAM" id="MobiDB-lite"/>
    </source>
</evidence>
<dbReference type="EMBL" id="ML119107">
    <property type="protein sequence ID" value="RPB16775.1"/>
    <property type="molecule type" value="Genomic_DNA"/>
</dbReference>